<feature type="compositionally biased region" description="Acidic residues" evidence="1">
    <location>
        <begin position="106"/>
        <end position="133"/>
    </location>
</feature>
<feature type="compositionally biased region" description="Acidic residues" evidence="1">
    <location>
        <begin position="147"/>
        <end position="161"/>
    </location>
</feature>
<evidence type="ECO:0000256" key="1">
    <source>
        <dbReference type="SAM" id="MobiDB-lite"/>
    </source>
</evidence>
<dbReference type="Pfam" id="PF04748">
    <property type="entry name" value="Polysacc_deac_2"/>
    <property type="match status" value="1"/>
</dbReference>
<reference evidence="2 3" key="1">
    <citation type="submission" date="2016-10" db="EMBL/GenBank/DDBJ databases">
        <title>Genome sequence of Planktotalea frisia SH6-1.</title>
        <authorList>
            <person name="Poehlein A."/>
            <person name="Bakenhus I."/>
            <person name="Voget S."/>
            <person name="Brinkhoff T."/>
            <person name="Simon M."/>
        </authorList>
    </citation>
    <scope>NUCLEOTIDE SEQUENCE [LARGE SCALE GENOMIC DNA]</scope>
    <source>
        <strain evidence="2 3">SH6-1</strain>
    </source>
</reference>
<dbReference type="RefSeq" id="WP_072630196.1">
    <property type="nucleotide sequence ID" value="NZ_MLCB01000117.1"/>
</dbReference>
<dbReference type="EMBL" id="MLCB01000117">
    <property type="protein sequence ID" value="OJI94172.1"/>
    <property type="molecule type" value="Genomic_DNA"/>
</dbReference>
<dbReference type="Gene3D" id="3.20.20.370">
    <property type="entry name" value="Glycoside hydrolase/deacetylase"/>
    <property type="match status" value="1"/>
</dbReference>
<organism evidence="2 3">
    <name type="scientific">Planktotalea frisia</name>
    <dbReference type="NCBI Taxonomy" id="696762"/>
    <lineage>
        <taxon>Bacteria</taxon>
        <taxon>Pseudomonadati</taxon>
        <taxon>Pseudomonadota</taxon>
        <taxon>Alphaproteobacteria</taxon>
        <taxon>Rhodobacterales</taxon>
        <taxon>Paracoccaceae</taxon>
        <taxon>Planktotalea</taxon>
    </lineage>
</organism>
<name>A0A1L9NY98_9RHOB</name>
<dbReference type="InterPro" id="IPR011330">
    <property type="entry name" value="Glyco_hydro/deAcase_b/a-brl"/>
</dbReference>
<evidence type="ECO:0000313" key="2">
    <source>
        <dbReference type="EMBL" id="OJI94172.1"/>
    </source>
</evidence>
<dbReference type="STRING" id="696762.PFRI_16120"/>
<dbReference type="SUPFAM" id="SSF88713">
    <property type="entry name" value="Glycoside hydrolase/deacetylase"/>
    <property type="match status" value="1"/>
</dbReference>
<evidence type="ECO:0000313" key="3">
    <source>
        <dbReference type="Proteomes" id="UP000184514"/>
    </source>
</evidence>
<dbReference type="Proteomes" id="UP000184514">
    <property type="component" value="Unassembled WGS sequence"/>
</dbReference>
<dbReference type="AlphaFoldDB" id="A0A1L9NY98"/>
<keyword evidence="3" id="KW-1185">Reference proteome</keyword>
<gene>
    <name evidence="2" type="ORF">PFRI_16120</name>
</gene>
<dbReference type="GO" id="GO:0005975">
    <property type="term" value="P:carbohydrate metabolic process"/>
    <property type="evidence" value="ECO:0007669"/>
    <property type="project" value="InterPro"/>
</dbReference>
<protein>
    <submittedName>
        <fullName evidence="2">Divergent polysaccharide deacetylase</fullName>
    </submittedName>
</protein>
<dbReference type="InterPro" id="IPR006837">
    <property type="entry name" value="Divergent_DAC"/>
</dbReference>
<comment type="caution">
    <text evidence="2">The sequence shown here is derived from an EMBL/GenBank/DDBJ whole genome shotgun (WGS) entry which is preliminary data.</text>
</comment>
<feature type="compositionally biased region" description="Low complexity" evidence="1">
    <location>
        <begin position="82"/>
        <end position="105"/>
    </location>
</feature>
<feature type="compositionally biased region" description="Low complexity" evidence="1">
    <location>
        <begin position="162"/>
        <end position="174"/>
    </location>
</feature>
<proteinExistence type="predicted"/>
<feature type="region of interest" description="Disordered" evidence="1">
    <location>
        <begin position="47"/>
        <end position="241"/>
    </location>
</feature>
<sequence length="468" mass="48764">MAKGAFSGVIWGAAVAVAGAGGLSLAYPDFKPGAASNDAMVAKPDMVEPSEVVETETAPVENSAASEDDAMASTEPVAEEMAPVADEPEIAAPEDAQPEITQTDADVTDTDVAETDEPAVEEAETAQADDEVFDPTVEPEPRAEPTAEAEPEVASEPEAEPEAAPVEPLQAAETPTEELSEEETANAQTSESITDEIIAALPKPEGTVGDLAPAVTTGRLPTLSNDDDGDADAAAPSAVAPPPFERFASTFQIEGDKPRMAIVLIDTGDGNLGVEALESFPYPLTFAVDTSQPNATDRMKIYRDKGFEVLALVDMPRGATPSDVEVAMSAHLAAVPEAVGILEGVETGVQTSREMADQLTQIILASGHGMLLQKSGLNTARKLAEREGIPAGTVFRDFDGNGQSASVMRRFLDQAAFRAGQEGGVVMMGRLQAETISALLIWGLADRASRVALVPVSKVLKQDDAPEG</sequence>
<dbReference type="CDD" id="cd10936">
    <property type="entry name" value="CE4_DAC2"/>
    <property type="match status" value="1"/>
</dbReference>
<dbReference type="OrthoDB" id="7658418at2"/>
<accession>A0A1L9NY98</accession>
<feature type="compositionally biased region" description="Acidic residues" evidence="1">
    <location>
        <begin position="175"/>
        <end position="184"/>
    </location>
</feature>